<evidence type="ECO:0000313" key="2">
    <source>
        <dbReference type="EnsemblMetazoa" id="GMOY004566-PA"/>
    </source>
</evidence>
<sequence>MRFLEIIHYYGTHTCFNISFFFHINQIFISISLLIYNVINIIISRRIYILYTFTTVKDAFAFSSAWAFKWRLPDKCCCREGTFVIVVLQTLQ</sequence>
<name>A0A1B0FL68_GLOMM</name>
<proteinExistence type="predicted"/>
<dbReference type="Proteomes" id="UP000092444">
    <property type="component" value="Unassembled WGS sequence"/>
</dbReference>
<feature type="transmembrane region" description="Helical" evidence="1">
    <location>
        <begin position="20"/>
        <end position="43"/>
    </location>
</feature>
<organism evidence="2 3">
    <name type="scientific">Glossina morsitans morsitans</name>
    <name type="common">Savannah tsetse fly</name>
    <dbReference type="NCBI Taxonomy" id="37546"/>
    <lineage>
        <taxon>Eukaryota</taxon>
        <taxon>Metazoa</taxon>
        <taxon>Ecdysozoa</taxon>
        <taxon>Arthropoda</taxon>
        <taxon>Hexapoda</taxon>
        <taxon>Insecta</taxon>
        <taxon>Pterygota</taxon>
        <taxon>Neoptera</taxon>
        <taxon>Endopterygota</taxon>
        <taxon>Diptera</taxon>
        <taxon>Brachycera</taxon>
        <taxon>Muscomorpha</taxon>
        <taxon>Hippoboscoidea</taxon>
        <taxon>Glossinidae</taxon>
        <taxon>Glossina</taxon>
    </lineage>
</organism>
<reference evidence="2" key="1">
    <citation type="submission" date="2020-05" db="UniProtKB">
        <authorList>
            <consortium name="EnsemblMetazoa"/>
        </authorList>
    </citation>
    <scope>IDENTIFICATION</scope>
    <source>
        <strain evidence="2">Yale</strain>
    </source>
</reference>
<evidence type="ECO:0000256" key="1">
    <source>
        <dbReference type="SAM" id="Phobius"/>
    </source>
</evidence>
<evidence type="ECO:0000313" key="3">
    <source>
        <dbReference type="Proteomes" id="UP000092444"/>
    </source>
</evidence>
<protein>
    <submittedName>
        <fullName evidence="2">Uncharacterized protein</fullName>
    </submittedName>
</protein>
<keyword evidence="3" id="KW-1185">Reference proteome</keyword>
<dbReference type="EMBL" id="CCAG010022095">
    <property type="status" value="NOT_ANNOTATED_CDS"/>
    <property type="molecule type" value="Genomic_DNA"/>
</dbReference>
<keyword evidence="1" id="KW-0812">Transmembrane</keyword>
<dbReference type="AlphaFoldDB" id="A0A1B0FL68"/>
<dbReference type="VEuPathDB" id="VectorBase:GMOY004566"/>
<keyword evidence="1" id="KW-0472">Membrane</keyword>
<keyword evidence="1" id="KW-1133">Transmembrane helix</keyword>
<dbReference type="EnsemblMetazoa" id="GMOY004566-RA">
    <property type="protein sequence ID" value="GMOY004566-PA"/>
    <property type="gene ID" value="GMOY004566"/>
</dbReference>
<accession>A0A1B0FL68</accession>